<accession>A0A382V3J4</accession>
<dbReference type="EMBL" id="UINC01148874">
    <property type="protein sequence ID" value="SVD41020.1"/>
    <property type="molecule type" value="Genomic_DNA"/>
</dbReference>
<dbReference type="InterPro" id="IPR026444">
    <property type="entry name" value="Secre_tail"/>
</dbReference>
<organism evidence="2">
    <name type="scientific">marine metagenome</name>
    <dbReference type="NCBI Taxonomy" id="408172"/>
    <lineage>
        <taxon>unclassified sequences</taxon>
        <taxon>metagenomes</taxon>
        <taxon>ecological metagenomes</taxon>
    </lineage>
</organism>
<dbReference type="InterPro" id="IPR025965">
    <property type="entry name" value="FlgD/Vpr_Ig-like"/>
</dbReference>
<gene>
    <name evidence="2" type="ORF">METZ01_LOCUS393874</name>
</gene>
<feature type="non-terminal residue" evidence="2">
    <location>
        <position position="1"/>
    </location>
</feature>
<evidence type="ECO:0000313" key="2">
    <source>
        <dbReference type="EMBL" id="SVD41020.1"/>
    </source>
</evidence>
<feature type="domain" description="FlgD/Vpr Ig-like" evidence="1">
    <location>
        <begin position="22"/>
        <end position="71"/>
    </location>
</feature>
<dbReference type="AlphaFoldDB" id="A0A382V3J4"/>
<dbReference type="Gene3D" id="2.60.40.4070">
    <property type="match status" value="1"/>
</dbReference>
<dbReference type="NCBIfam" id="TIGR04183">
    <property type="entry name" value="Por_Secre_tail"/>
    <property type="match status" value="1"/>
</dbReference>
<reference evidence="2" key="1">
    <citation type="submission" date="2018-05" db="EMBL/GenBank/DDBJ databases">
        <authorList>
            <person name="Lanie J.A."/>
            <person name="Ng W.-L."/>
            <person name="Kazmierczak K.M."/>
            <person name="Andrzejewski T.M."/>
            <person name="Davidsen T.M."/>
            <person name="Wayne K.J."/>
            <person name="Tettelin H."/>
            <person name="Glass J.I."/>
            <person name="Rusch D."/>
            <person name="Podicherti R."/>
            <person name="Tsui H.-C.T."/>
            <person name="Winkler M.E."/>
        </authorList>
    </citation>
    <scope>NUCLEOTIDE SEQUENCE</scope>
</reference>
<proteinExistence type="predicted"/>
<evidence type="ECO:0000259" key="1">
    <source>
        <dbReference type="Pfam" id="PF13860"/>
    </source>
</evidence>
<sequence length="86" mass="9851">PNYPNPFNPSTHIRFQLPLENHVSLEIIDVMGRTINSIKNNILPAGVYNLEWDGRTKTGDMAPAGIYFIRMISGHYQETRKIILLK</sequence>
<name>A0A382V3J4_9ZZZZ</name>
<protein>
    <recommendedName>
        <fullName evidence="1">FlgD/Vpr Ig-like domain-containing protein</fullName>
    </recommendedName>
</protein>
<dbReference type="Pfam" id="PF13860">
    <property type="entry name" value="FlgD_ig"/>
    <property type="match status" value="1"/>
</dbReference>